<comment type="caution">
    <text evidence="2">The sequence shown here is derived from an EMBL/GenBank/DDBJ whole genome shotgun (WGS) entry which is preliminary data.</text>
</comment>
<sequence length="263" mass="28592">MRAVCRDNEDPDNLERWLAEAYFYCATSACDDTVNGGGSWPVGSSAASRSTRSPTGRQGDRSHGTLSDVGMPAPVTAHDMTVALDYGQFTLSGTSEGDSDLSMLGREAQVGPHIASDDHTVLVLVPHQNNFDMALRVEVWAEPPPRDFGQWEEIFECALEVDGGELSYGSPTLGCRPCEVPDGRYGVRICGRGFVNRGWPGSATPGDVWRVQLWPTRRNLPDRRIRAWRPPEPGTGPVLPIAQARRPEQTGKAAPQPPGAGRR</sequence>
<evidence type="ECO:0000313" key="3">
    <source>
        <dbReference type="Proteomes" id="UP000319927"/>
    </source>
</evidence>
<reference evidence="2 3" key="1">
    <citation type="submission" date="2019-06" db="EMBL/GenBank/DDBJ databases">
        <title>Sequencing the genomes of 1000 actinobacteria strains.</title>
        <authorList>
            <person name="Klenk H.-P."/>
        </authorList>
    </citation>
    <scope>NUCLEOTIDE SEQUENCE [LARGE SCALE GENOMIC DNA]</scope>
    <source>
        <strain evidence="2 3">DSM 102131</strain>
    </source>
</reference>
<gene>
    <name evidence="2" type="ORF">FHX75_12726</name>
</gene>
<organism evidence="2 3">
    <name type="scientific">Micromonospora palomenae</name>
    <dbReference type="NCBI Taxonomy" id="1461247"/>
    <lineage>
        <taxon>Bacteria</taxon>
        <taxon>Bacillati</taxon>
        <taxon>Actinomycetota</taxon>
        <taxon>Actinomycetes</taxon>
        <taxon>Micromonosporales</taxon>
        <taxon>Micromonosporaceae</taxon>
        <taxon>Micromonospora</taxon>
    </lineage>
</organism>
<evidence type="ECO:0000256" key="1">
    <source>
        <dbReference type="SAM" id="MobiDB-lite"/>
    </source>
</evidence>
<feature type="region of interest" description="Disordered" evidence="1">
    <location>
        <begin position="226"/>
        <end position="263"/>
    </location>
</feature>
<protein>
    <submittedName>
        <fullName evidence="2">Uncharacterized protein</fullName>
    </submittedName>
</protein>
<name>A0A561WEC4_9ACTN</name>
<proteinExistence type="predicted"/>
<dbReference type="Proteomes" id="UP000319927">
    <property type="component" value="Unassembled WGS sequence"/>
</dbReference>
<keyword evidence="3" id="KW-1185">Reference proteome</keyword>
<dbReference type="AlphaFoldDB" id="A0A561WEC4"/>
<feature type="region of interest" description="Disordered" evidence="1">
    <location>
        <begin position="41"/>
        <end position="72"/>
    </location>
</feature>
<evidence type="ECO:0000313" key="2">
    <source>
        <dbReference type="EMBL" id="TWG22205.1"/>
    </source>
</evidence>
<accession>A0A561WEC4</accession>
<feature type="compositionally biased region" description="Low complexity" evidence="1">
    <location>
        <begin position="43"/>
        <end position="56"/>
    </location>
</feature>
<dbReference type="EMBL" id="VIXA01000002">
    <property type="protein sequence ID" value="TWG22205.1"/>
    <property type="molecule type" value="Genomic_DNA"/>
</dbReference>